<dbReference type="GO" id="GO:0005634">
    <property type="term" value="C:nucleus"/>
    <property type="evidence" value="ECO:0007669"/>
    <property type="project" value="TreeGrafter"/>
</dbReference>
<dbReference type="Gene3D" id="3.30.420.510">
    <property type="match status" value="1"/>
</dbReference>
<evidence type="ECO:0000313" key="2">
    <source>
        <dbReference type="Proteomes" id="UP000192578"/>
    </source>
</evidence>
<dbReference type="PANTHER" id="PTHR12280">
    <property type="entry name" value="PANTOTHENATE KINASE"/>
    <property type="match status" value="1"/>
</dbReference>
<dbReference type="GO" id="GO:0004594">
    <property type="term" value="F:pantothenate kinase activity"/>
    <property type="evidence" value="ECO:0007669"/>
    <property type="project" value="TreeGrafter"/>
</dbReference>
<keyword evidence="2" id="KW-1185">Reference proteome</keyword>
<gene>
    <name evidence="1" type="ORF">BV898_13176</name>
</gene>
<comment type="caution">
    <text evidence="1">The sequence shown here is derived from an EMBL/GenBank/DDBJ whole genome shotgun (WGS) entry which is preliminary data.</text>
</comment>
<proteinExistence type="predicted"/>
<dbReference type="Proteomes" id="UP000192578">
    <property type="component" value="Unassembled WGS sequence"/>
</dbReference>
<dbReference type="Pfam" id="PF03630">
    <property type="entry name" value="Fumble"/>
    <property type="match status" value="1"/>
</dbReference>
<sequence>MSVNADETTLLGVDLGNSLAKVVYFEPEKLGENCHLSASNSSSKAIRDYITSKTTYDEVDGVREESLTIPGVPLNDLTGSLHFIRFPVIELDTVIGLMKTKGLPAKGITITATGMGSYVNRKDFEEMEVDYRTADEFTTQASGLVYLLQHSPKECYYFENPSNEELCRKVHVEKDHLTYPYLLVTVGSATSICLVTSPKDFTVIGGSSIGGAMFLGLCCLVTPAKNFDEAMALAKRGNHKGTVDKVIGEVGSEYLQLRSGYKLPPDFVLVSFGHMLDPEQRKAAKPEDLARSLLATITTVVGAAVGDSVRATGVKQVLFVGSFFGNNDLAKKQITAMQHFVSQGAVNSFFIEHEGYCSAVGALVEHDKVKA</sequence>
<keyword evidence="1" id="KW-0418">Kinase</keyword>
<dbReference type="SUPFAM" id="SSF53067">
    <property type="entry name" value="Actin-like ATPase domain"/>
    <property type="match status" value="2"/>
</dbReference>
<dbReference type="InterPro" id="IPR004567">
    <property type="entry name" value="Type_II_PanK"/>
</dbReference>
<keyword evidence="1" id="KW-0808">Transferase</keyword>
<dbReference type="Gene3D" id="3.30.420.40">
    <property type="match status" value="1"/>
</dbReference>
<accession>A0A1W0WBJ4</accession>
<protein>
    <submittedName>
        <fullName evidence="1">Pantothenate kinase 1</fullName>
    </submittedName>
</protein>
<dbReference type="GO" id="GO:0005524">
    <property type="term" value="F:ATP binding"/>
    <property type="evidence" value="ECO:0007669"/>
    <property type="project" value="InterPro"/>
</dbReference>
<dbReference type="GO" id="GO:0005829">
    <property type="term" value="C:cytosol"/>
    <property type="evidence" value="ECO:0007669"/>
    <property type="project" value="TreeGrafter"/>
</dbReference>
<dbReference type="EMBL" id="MTYJ01000142">
    <property type="protein sequence ID" value="OQV12532.1"/>
    <property type="molecule type" value="Genomic_DNA"/>
</dbReference>
<dbReference type="InterPro" id="IPR043129">
    <property type="entry name" value="ATPase_NBD"/>
</dbReference>
<dbReference type="OrthoDB" id="275583at2759"/>
<name>A0A1W0WBJ4_HYPEX</name>
<reference evidence="2" key="1">
    <citation type="submission" date="2017-01" db="EMBL/GenBank/DDBJ databases">
        <title>Comparative genomics of anhydrobiosis in the tardigrade Hypsibius dujardini.</title>
        <authorList>
            <person name="Yoshida Y."/>
            <person name="Koutsovoulos G."/>
            <person name="Laetsch D."/>
            <person name="Stevens L."/>
            <person name="Kumar S."/>
            <person name="Horikawa D."/>
            <person name="Ishino K."/>
            <person name="Komine S."/>
            <person name="Tomita M."/>
            <person name="Blaxter M."/>
            <person name="Arakawa K."/>
        </authorList>
    </citation>
    <scope>NUCLEOTIDE SEQUENCE [LARGE SCALE GENOMIC DNA]</scope>
    <source>
        <strain evidence="2">Z151</strain>
    </source>
</reference>
<dbReference type="PANTHER" id="PTHR12280:SF30">
    <property type="entry name" value="FUMBLE"/>
    <property type="match status" value="1"/>
</dbReference>
<organism evidence="1 2">
    <name type="scientific">Hypsibius exemplaris</name>
    <name type="common">Freshwater tardigrade</name>
    <dbReference type="NCBI Taxonomy" id="2072580"/>
    <lineage>
        <taxon>Eukaryota</taxon>
        <taxon>Metazoa</taxon>
        <taxon>Ecdysozoa</taxon>
        <taxon>Tardigrada</taxon>
        <taxon>Eutardigrada</taxon>
        <taxon>Parachela</taxon>
        <taxon>Hypsibioidea</taxon>
        <taxon>Hypsibiidae</taxon>
        <taxon>Hypsibius</taxon>
    </lineage>
</organism>
<dbReference type="GO" id="GO:0015937">
    <property type="term" value="P:coenzyme A biosynthetic process"/>
    <property type="evidence" value="ECO:0007669"/>
    <property type="project" value="InterPro"/>
</dbReference>
<evidence type="ECO:0000313" key="1">
    <source>
        <dbReference type="EMBL" id="OQV12532.1"/>
    </source>
</evidence>
<dbReference type="AlphaFoldDB" id="A0A1W0WBJ4"/>